<proteinExistence type="predicted"/>
<dbReference type="Proteomes" id="UP000076858">
    <property type="component" value="Unassembled WGS sequence"/>
</dbReference>
<dbReference type="AlphaFoldDB" id="A0A164IB76"/>
<protein>
    <submittedName>
        <fullName evidence="1">Uncharacterized protein</fullName>
    </submittedName>
</protein>
<organism evidence="1 2">
    <name type="scientific">Daphnia magna</name>
    <dbReference type="NCBI Taxonomy" id="35525"/>
    <lineage>
        <taxon>Eukaryota</taxon>
        <taxon>Metazoa</taxon>
        <taxon>Ecdysozoa</taxon>
        <taxon>Arthropoda</taxon>
        <taxon>Crustacea</taxon>
        <taxon>Branchiopoda</taxon>
        <taxon>Diplostraca</taxon>
        <taxon>Cladocera</taxon>
        <taxon>Anomopoda</taxon>
        <taxon>Daphniidae</taxon>
        <taxon>Daphnia</taxon>
    </lineage>
</organism>
<comment type="caution">
    <text evidence="1">The sequence shown here is derived from an EMBL/GenBank/DDBJ whole genome shotgun (WGS) entry which is preliminary data.</text>
</comment>
<sequence length="206" mass="22254">MDFLLMAAGINDVPMPADQLGADVAGVLDRDRVAEGVQVLRDIGLFGQDLHERGAFELRLGHAADSRLSLWPGRYAATQALVFGRPWSFCLFFATVMTPQQTLYLPADGWPRCRWCAAAPGDAVYLEYHDSDGAFLSPMTAACSRSSAWRAFSRACPGAPSSTSVRPFAPPLPTSRSSAWPVSARPMSSVCCRTPASCATAARLRR</sequence>
<evidence type="ECO:0000313" key="2">
    <source>
        <dbReference type="Proteomes" id="UP000076858"/>
    </source>
</evidence>
<accession>A0A164IB76</accession>
<keyword evidence="2" id="KW-1185">Reference proteome</keyword>
<evidence type="ECO:0000313" key="1">
    <source>
        <dbReference type="EMBL" id="KZS01083.1"/>
    </source>
</evidence>
<name>A0A164IB76_9CRUS</name>
<gene>
    <name evidence="1" type="ORF">APZ42_002365</name>
</gene>
<reference evidence="1 2" key="1">
    <citation type="submission" date="2016-03" db="EMBL/GenBank/DDBJ databases">
        <title>EvidentialGene: Evidence-directed Construction of Genes on Genomes.</title>
        <authorList>
            <person name="Gilbert D.G."/>
            <person name="Choi J.-H."/>
            <person name="Mockaitis K."/>
            <person name="Colbourne J."/>
            <person name="Pfrender M."/>
        </authorList>
    </citation>
    <scope>NUCLEOTIDE SEQUENCE [LARGE SCALE GENOMIC DNA]</scope>
    <source>
        <strain evidence="1 2">Xinb3</strain>
        <tissue evidence="1">Complete organism</tissue>
    </source>
</reference>
<dbReference type="EMBL" id="LRGB01007655">
    <property type="protein sequence ID" value="KZS01083.1"/>
    <property type="molecule type" value="Genomic_DNA"/>
</dbReference>